<dbReference type="AlphaFoldDB" id="A0ABD6E2P9"/>
<comment type="caution">
    <text evidence="1">The sequence shown here is derived from an EMBL/GenBank/DDBJ whole genome shotgun (WGS) entry which is preliminary data.</text>
</comment>
<evidence type="ECO:0000313" key="2">
    <source>
        <dbReference type="Proteomes" id="UP001608902"/>
    </source>
</evidence>
<sequence length="84" mass="9339">MVYNTAHQSMVPIPGTAMTAPHIPISQSHHQLHHQEEYAPFSEQQQQQVNTCTSNSHCLVTAQSLSYSSHDQQSYGQYLIGGTN</sequence>
<protein>
    <submittedName>
        <fullName evidence="1">Uncharacterized protein</fullName>
    </submittedName>
</protein>
<proteinExistence type="predicted"/>
<reference evidence="1 2" key="1">
    <citation type="submission" date="2024-08" db="EMBL/GenBank/DDBJ databases">
        <title>Gnathostoma spinigerum genome.</title>
        <authorList>
            <person name="Gonzalez-Bertolin B."/>
            <person name="Monzon S."/>
            <person name="Zaballos A."/>
            <person name="Jimenez P."/>
            <person name="Dekumyoy P."/>
            <person name="Varona S."/>
            <person name="Cuesta I."/>
            <person name="Sumanam S."/>
            <person name="Adisakwattana P."/>
            <person name="Gasser R.B."/>
            <person name="Hernandez-Gonzalez A."/>
            <person name="Young N.D."/>
            <person name="Perteguer M.J."/>
        </authorList>
    </citation>
    <scope>NUCLEOTIDE SEQUENCE [LARGE SCALE GENOMIC DNA]</scope>
    <source>
        <strain evidence="1">AL3</strain>
        <tissue evidence="1">Liver</tissue>
    </source>
</reference>
<dbReference type="Proteomes" id="UP001608902">
    <property type="component" value="Unassembled WGS sequence"/>
</dbReference>
<accession>A0ABD6E2P9</accession>
<evidence type="ECO:0000313" key="1">
    <source>
        <dbReference type="EMBL" id="MFH4973998.1"/>
    </source>
</evidence>
<gene>
    <name evidence="1" type="ORF">AB6A40_000707</name>
</gene>
<organism evidence="1 2">
    <name type="scientific">Gnathostoma spinigerum</name>
    <dbReference type="NCBI Taxonomy" id="75299"/>
    <lineage>
        <taxon>Eukaryota</taxon>
        <taxon>Metazoa</taxon>
        <taxon>Ecdysozoa</taxon>
        <taxon>Nematoda</taxon>
        <taxon>Chromadorea</taxon>
        <taxon>Rhabditida</taxon>
        <taxon>Spirurina</taxon>
        <taxon>Gnathostomatomorpha</taxon>
        <taxon>Gnathostomatoidea</taxon>
        <taxon>Gnathostomatidae</taxon>
        <taxon>Gnathostoma</taxon>
    </lineage>
</organism>
<name>A0ABD6E2P9_9BILA</name>
<keyword evidence="2" id="KW-1185">Reference proteome</keyword>
<dbReference type="EMBL" id="JBGFUD010000211">
    <property type="protein sequence ID" value="MFH4973998.1"/>
    <property type="molecule type" value="Genomic_DNA"/>
</dbReference>